<dbReference type="Proteomes" id="UP001162992">
    <property type="component" value="Chromosome 23"/>
</dbReference>
<protein>
    <submittedName>
        <fullName evidence="1">Uncharacterized protein</fullName>
    </submittedName>
</protein>
<comment type="caution">
    <text evidence="1">The sequence shown here is derived from an EMBL/GenBank/DDBJ whole genome shotgun (WGS) entry which is preliminary data.</text>
</comment>
<keyword evidence="2" id="KW-1185">Reference proteome</keyword>
<accession>A0ACC2AB22</accession>
<gene>
    <name evidence="1" type="ORF">O6H91_23G024800</name>
</gene>
<sequence length="486" mass="51756">MSCLLFLLPWILAELQVHSPAFAASFDSPIALRKSYVLQSLNAESSVSVGLAPTAHVFEASLPGVSQLNEEQLTISVPEPVGSPEPWIPTISPSPLIPVFPNPSPPMLSGHCPVDFSVVAEIIDRTAQDCPAPLAAYVGNVICCPQFESLICILQGQHGLAAGQLTFNVTEAEYCSKDILSLLVSEGANSSILNICSFQTANLTGGSCPVKDNTEFAQLVNTTKLLAACKAVDPLKECCDPVCKPALIQAATQLATKSPPIVVAHSEMIEASRSQVLDDCMDVVLAWLAGQLSPTSANTALRNLLSCKVNEECPLIFNNPSSVIQACGGQSPSVKTCCTELHKYISDIQQQTFITDLQALHCVTLLGLMLKKGAVTANVYELCSIDLKDFSLQGNSDQGCLLNSLPTDVMSNRSGISFTCDLNNNIPAPWPPTSTPALCSRNTSVPTIPQKLPSAFTGPREIGAFVFIITGLVVVYLTDFFDAICK</sequence>
<evidence type="ECO:0000313" key="1">
    <source>
        <dbReference type="EMBL" id="KAJ7514059.1"/>
    </source>
</evidence>
<evidence type="ECO:0000313" key="2">
    <source>
        <dbReference type="Proteomes" id="UP001162992"/>
    </source>
</evidence>
<name>A0ACC2AB22_DIPCM</name>
<organism evidence="1 2">
    <name type="scientific">Diphasiastrum complanatum</name>
    <name type="common">Issler's clubmoss</name>
    <name type="synonym">Lycopodium complanatum</name>
    <dbReference type="NCBI Taxonomy" id="34168"/>
    <lineage>
        <taxon>Eukaryota</taxon>
        <taxon>Viridiplantae</taxon>
        <taxon>Streptophyta</taxon>
        <taxon>Embryophyta</taxon>
        <taxon>Tracheophyta</taxon>
        <taxon>Lycopodiopsida</taxon>
        <taxon>Lycopodiales</taxon>
        <taxon>Lycopodiaceae</taxon>
        <taxon>Lycopodioideae</taxon>
        <taxon>Diphasiastrum</taxon>
    </lineage>
</organism>
<reference evidence="2" key="1">
    <citation type="journal article" date="2024" name="Proc. Natl. Acad. Sci. U.S.A.">
        <title>Extraordinary preservation of gene collinearity over three hundred million years revealed in homosporous lycophytes.</title>
        <authorList>
            <person name="Li C."/>
            <person name="Wickell D."/>
            <person name="Kuo L.Y."/>
            <person name="Chen X."/>
            <person name="Nie B."/>
            <person name="Liao X."/>
            <person name="Peng D."/>
            <person name="Ji J."/>
            <person name="Jenkins J."/>
            <person name="Williams M."/>
            <person name="Shu S."/>
            <person name="Plott C."/>
            <person name="Barry K."/>
            <person name="Rajasekar S."/>
            <person name="Grimwood J."/>
            <person name="Han X."/>
            <person name="Sun S."/>
            <person name="Hou Z."/>
            <person name="He W."/>
            <person name="Dai G."/>
            <person name="Sun C."/>
            <person name="Schmutz J."/>
            <person name="Leebens-Mack J.H."/>
            <person name="Li F.W."/>
            <person name="Wang L."/>
        </authorList>
    </citation>
    <scope>NUCLEOTIDE SEQUENCE [LARGE SCALE GENOMIC DNA]</scope>
    <source>
        <strain evidence="2">cv. PW_Plant_1</strain>
    </source>
</reference>
<dbReference type="EMBL" id="CM055114">
    <property type="protein sequence ID" value="KAJ7514059.1"/>
    <property type="molecule type" value="Genomic_DNA"/>
</dbReference>
<proteinExistence type="predicted"/>